<dbReference type="InterPro" id="IPR041662">
    <property type="entry name" value="SusD-like_2"/>
</dbReference>
<evidence type="ECO:0000256" key="1">
    <source>
        <dbReference type="SAM" id="SignalP"/>
    </source>
</evidence>
<dbReference type="InterPro" id="IPR011990">
    <property type="entry name" value="TPR-like_helical_dom_sf"/>
</dbReference>
<name>A0ABW2ZBD3_9SPHI</name>
<evidence type="ECO:0000313" key="3">
    <source>
        <dbReference type="Proteomes" id="UP001597073"/>
    </source>
</evidence>
<dbReference type="EMBL" id="JBHTIA010000002">
    <property type="protein sequence ID" value="MFD0763338.1"/>
    <property type="molecule type" value="Genomic_DNA"/>
</dbReference>
<dbReference type="Pfam" id="PF12771">
    <property type="entry name" value="SusD-like_2"/>
    <property type="match status" value="1"/>
</dbReference>
<dbReference type="Proteomes" id="UP001597073">
    <property type="component" value="Unassembled WGS sequence"/>
</dbReference>
<accession>A0ABW2ZBD3</accession>
<gene>
    <name evidence="2" type="ORF">ACFQZI_00640</name>
</gene>
<feature type="signal peptide" evidence="1">
    <location>
        <begin position="1"/>
        <end position="20"/>
    </location>
</feature>
<evidence type="ECO:0000313" key="2">
    <source>
        <dbReference type="EMBL" id="MFD0763338.1"/>
    </source>
</evidence>
<reference evidence="3" key="1">
    <citation type="journal article" date="2019" name="Int. J. Syst. Evol. Microbiol.">
        <title>The Global Catalogue of Microorganisms (GCM) 10K type strain sequencing project: providing services to taxonomists for standard genome sequencing and annotation.</title>
        <authorList>
            <consortium name="The Broad Institute Genomics Platform"/>
            <consortium name="The Broad Institute Genome Sequencing Center for Infectious Disease"/>
            <person name="Wu L."/>
            <person name="Ma J."/>
        </authorList>
    </citation>
    <scope>NUCLEOTIDE SEQUENCE [LARGE SCALE GENOMIC DNA]</scope>
    <source>
        <strain evidence="3">CCUG 60742</strain>
    </source>
</reference>
<keyword evidence="1" id="KW-0732">Signal</keyword>
<proteinExistence type="predicted"/>
<dbReference type="SUPFAM" id="SSF48452">
    <property type="entry name" value="TPR-like"/>
    <property type="match status" value="1"/>
</dbReference>
<dbReference type="PROSITE" id="PS51257">
    <property type="entry name" value="PROKAR_LIPOPROTEIN"/>
    <property type="match status" value="1"/>
</dbReference>
<feature type="chain" id="PRO_5046951124" evidence="1">
    <location>
        <begin position="21"/>
        <end position="535"/>
    </location>
</feature>
<protein>
    <submittedName>
        <fullName evidence="2">SusD/RagB family nutrient-binding outer membrane lipoprotein</fullName>
    </submittedName>
</protein>
<keyword evidence="3" id="KW-1185">Reference proteome</keyword>
<keyword evidence="2" id="KW-0449">Lipoprotein</keyword>
<dbReference type="Gene3D" id="1.25.40.390">
    <property type="match status" value="1"/>
</dbReference>
<organism evidence="2 3">
    <name type="scientific">Mucilaginibacter lutimaris</name>
    <dbReference type="NCBI Taxonomy" id="931629"/>
    <lineage>
        <taxon>Bacteria</taxon>
        <taxon>Pseudomonadati</taxon>
        <taxon>Bacteroidota</taxon>
        <taxon>Sphingobacteriia</taxon>
        <taxon>Sphingobacteriales</taxon>
        <taxon>Sphingobacteriaceae</taxon>
        <taxon>Mucilaginibacter</taxon>
    </lineage>
</organism>
<comment type="caution">
    <text evidence="2">The sequence shown here is derived from an EMBL/GenBank/DDBJ whole genome shotgun (WGS) entry which is preliminary data.</text>
</comment>
<dbReference type="RefSeq" id="WP_377137318.1">
    <property type="nucleotide sequence ID" value="NZ_JBHTIA010000002.1"/>
</dbReference>
<sequence>MKRYINKIAIMLFAVATLSASCKKFNDFGDMNTDPTKSSNLDPVNQLVLTQLRFSGELTINERTSIIMTMPLVQQIGGAYYTRYGFEYVKNRQYMSELWELGYPNDVLNIVDAVERSSKDPLKTNLNAMCRIMKVYIFARMTDLYGDIPYSQAGKGYIAGIIRPEFDAQQDIYNDFFKELKEASAQLNPSKDNVANDIFYQGNTAAWKKFANSLHLRLAMRLSKVDPEKAKAEVQAAYTAGVFTSADDNCITRHADVQNSYADIRGNGISVAINQYPDEGRPRICSTLLNALKDANDPRLVPIARNYWVNPDKPSERLDVSDALRAAGVGIIGVGPGKYNYDDFLGAVEVDLGGGRKVQVPNNGQKVQLANWMITNDAPYFHITYAETELLLAEASQRWNLSLGANAKTHYENGVAAAMKQLALFKGGPVITDTQIQNFRTDNPLAPGNELKAIDTQLWIALLLNGPEAFANWRRTGFPELTPAITNESTTTTTPRRFEYPLTETEQNAANINKAIAKLNGGIDDWTARVWWDKQ</sequence>